<gene>
    <name evidence="2" type="ORF">H710_01190</name>
</gene>
<dbReference type="STRING" id="1293911.H710_01190"/>
<reference evidence="2 3" key="1">
    <citation type="submission" date="2013-04" db="EMBL/GenBank/DDBJ databases">
        <title>The Genome Sequence of Bartonella bacilliformis Ver097.</title>
        <authorList>
            <consortium name="The Broad Institute Genomics Platform"/>
            <consortium name="The Broad Institute Genome Sequencing Center for Infectious Disease"/>
            <person name="Feldgarden M."/>
            <person name="Kirby J."/>
            <person name="Birtles R."/>
            <person name="Dasch G."/>
            <person name="Hendrix L."/>
            <person name="Koehler J."/>
            <person name="Walker B."/>
            <person name="Young S.K."/>
            <person name="Zeng Q."/>
            <person name="Gargeya S."/>
            <person name="Fitzgerald M."/>
            <person name="Haas B."/>
            <person name="Abouelleil A."/>
            <person name="Allen A.W."/>
            <person name="Alvarado L."/>
            <person name="Arachchi H.M."/>
            <person name="Berlin A.M."/>
            <person name="Chapman S.B."/>
            <person name="Gainer-Dewar J."/>
            <person name="Goldberg J."/>
            <person name="Griggs A."/>
            <person name="Gujja S."/>
            <person name="Hansen M."/>
            <person name="Howarth C."/>
            <person name="Imamovic A."/>
            <person name="Ireland A."/>
            <person name="Larimer J."/>
            <person name="McCowan C."/>
            <person name="Murphy C."/>
            <person name="Pearson M."/>
            <person name="Poon T.W."/>
            <person name="Priest M."/>
            <person name="Roberts A."/>
            <person name="Saif S."/>
            <person name="Shea T."/>
            <person name="Sisk P."/>
            <person name="Sykes S."/>
            <person name="Wortman J."/>
            <person name="Nusbaum C."/>
            <person name="Birren B."/>
        </authorList>
    </citation>
    <scope>NUCLEOTIDE SEQUENCE [LARGE SCALE GENOMIC DNA]</scope>
    <source>
        <strain evidence="2 3">Ver097</strain>
    </source>
</reference>
<dbReference type="AlphaFoldDB" id="A0A072QY55"/>
<protein>
    <recommendedName>
        <fullName evidence="4">Flagellar FliJ protein</fullName>
    </recommendedName>
</protein>
<keyword evidence="1" id="KW-0175">Coiled coil</keyword>
<evidence type="ECO:0000313" key="3">
    <source>
        <dbReference type="Proteomes" id="UP000031740"/>
    </source>
</evidence>
<dbReference type="EMBL" id="ASIV01000008">
    <property type="protein sequence ID" value="KEG18341.1"/>
    <property type="molecule type" value="Genomic_DNA"/>
</dbReference>
<organism evidence="2 3">
    <name type="scientific">Bartonella bacilliformis Ver097</name>
    <dbReference type="NCBI Taxonomy" id="1293911"/>
    <lineage>
        <taxon>Bacteria</taxon>
        <taxon>Pseudomonadati</taxon>
        <taxon>Pseudomonadota</taxon>
        <taxon>Alphaproteobacteria</taxon>
        <taxon>Hyphomicrobiales</taxon>
        <taxon>Bartonellaceae</taxon>
        <taxon>Bartonella</taxon>
    </lineage>
</organism>
<dbReference type="PATRIC" id="fig|1293911.3.peg.1230"/>
<feature type="coiled-coil region" evidence="1">
    <location>
        <begin position="78"/>
        <end position="112"/>
    </location>
</feature>
<dbReference type="HOGENOM" id="CLU_1955291_0_0_5"/>
<evidence type="ECO:0000313" key="2">
    <source>
        <dbReference type="EMBL" id="KEG18341.1"/>
    </source>
</evidence>
<dbReference type="Proteomes" id="UP000031740">
    <property type="component" value="Unassembled WGS sequence"/>
</dbReference>
<accession>A0A072QY55</accession>
<dbReference type="RefSeq" id="WP_041849877.1">
    <property type="nucleotide sequence ID" value="NZ_KL503807.1"/>
</dbReference>
<sequence length="128" mass="15538">MQKSKRYGKLLKIQGLMDAYHKVELENLNTQASFCEEEMYVLFSLMEKESGNHFWDANFLTRRLKYIARMEKYLQERIVQQRQVVREASSRLQRLEDKYKKAQSREDRKDFEMILEDHIADKVIRISK</sequence>
<evidence type="ECO:0000256" key="1">
    <source>
        <dbReference type="SAM" id="Coils"/>
    </source>
</evidence>
<evidence type="ECO:0008006" key="4">
    <source>
        <dbReference type="Google" id="ProtNLM"/>
    </source>
</evidence>
<proteinExistence type="predicted"/>
<name>A0A072QY55_BARBA</name>
<comment type="caution">
    <text evidence="2">The sequence shown here is derived from an EMBL/GenBank/DDBJ whole genome shotgun (WGS) entry which is preliminary data.</text>
</comment>